<protein>
    <submittedName>
        <fullName evidence="5">Calcineurin-like phosphoesterase family protein</fullName>
    </submittedName>
</protein>
<evidence type="ECO:0000256" key="1">
    <source>
        <dbReference type="SAM" id="SignalP"/>
    </source>
</evidence>
<dbReference type="InterPro" id="IPR051918">
    <property type="entry name" value="STPP_CPPED1"/>
</dbReference>
<keyword evidence="1" id="KW-0732">Signal</keyword>
<dbReference type="InterPro" id="IPR029052">
    <property type="entry name" value="Metallo-depent_PP-like"/>
</dbReference>
<evidence type="ECO:0000259" key="3">
    <source>
        <dbReference type="Pfam" id="PF16370"/>
    </source>
</evidence>
<dbReference type="EMBL" id="CP121689">
    <property type="protein sequence ID" value="WZL75556.1"/>
    <property type="molecule type" value="Genomic_DNA"/>
</dbReference>
<organism evidence="5 6">
    <name type="scientific">Thermatribacter velox</name>
    <dbReference type="NCBI Taxonomy" id="3039681"/>
    <lineage>
        <taxon>Bacteria</taxon>
        <taxon>Pseudomonadati</taxon>
        <taxon>Atribacterota</taxon>
        <taxon>Atribacteria</taxon>
        <taxon>Atribacterales</taxon>
        <taxon>Thermatribacteraceae</taxon>
        <taxon>Thermatribacter</taxon>
    </lineage>
</organism>
<dbReference type="RefSeq" id="WP_369017705.1">
    <property type="nucleotide sequence ID" value="NZ_CP121689.1"/>
</dbReference>
<dbReference type="Gene3D" id="2.60.40.10">
    <property type="entry name" value="Immunoglobulins"/>
    <property type="match status" value="1"/>
</dbReference>
<dbReference type="Gene3D" id="3.60.21.10">
    <property type="match status" value="1"/>
</dbReference>
<dbReference type="InterPro" id="IPR032288">
    <property type="entry name" value="Metallophos_C"/>
</dbReference>
<dbReference type="InterPro" id="IPR004843">
    <property type="entry name" value="Calcineurin-like_PHP"/>
</dbReference>
<dbReference type="InterPro" id="IPR013783">
    <property type="entry name" value="Ig-like_fold"/>
</dbReference>
<dbReference type="Pfam" id="PF16371">
    <property type="entry name" value="MetallophosN"/>
    <property type="match status" value="1"/>
</dbReference>
<feature type="domain" description="Calcineurin-like phosphoesterase" evidence="2">
    <location>
        <begin position="143"/>
        <end position="328"/>
    </location>
</feature>
<keyword evidence="6" id="KW-1185">Reference proteome</keyword>
<feature type="signal peptide" evidence="1">
    <location>
        <begin position="1"/>
        <end position="24"/>
    </location>
</feature>
<dbReference type="PANTHER" id="PTHR43143">
    <property type="entry name" value="METALLOPHOSPHOESTERASE, CALCINEURIN SUPERFAMILY"/>
    <property type="match status" value="1"/>
</dbReference>
<evidence type="ECO:0000313" key="5">
    <source>
        <dbReference type="EMBL" id="WZL75556.1"/>
    </source>
</evidence>
<dbReference type="InterPro" id="IPR032285">
    <property type="entry name" value="Metallophos_N"/>
</dbReference>
<evidence type="ECO:0000259" key="2">
    <source>
        <dbReference type="Pfam" id="PF00149"/>
    </source>
</evidence>
<feature type="domain" description="Calcineurin-like phosphoesterase N-terminal" evidence="4">
    <location>
        <begin position="43"/>
        <end position="104"/>
    </location>
</feature>
<feature type="chain" id="PRO_5045663962" evidence="1">
    <location>
        <begin position="25"/>
        <end position="530"/>
    </location>
</feature>
<accession>A0ABZ2Y971</accession>
<proteinExistence type="predicted"/>
<dbReference type="Proteomes" id="UP001461341">
    <property type="component" value="Chromosome"/>
</dbReference>
<reference evidence="5 6" key="1">
    <citation type="submission" date="2023-03" db="EMBL/GenBank/DDBJ databases">
        <title>Novel Species.</title>
        <authorList>
            <person name="Ma S."/>
        </authorList>
    </citation>
    <scope>NUCLEOTIDE SEQUENCE [LARGE SCALE GENOMIC DNA]</scope>
    <source>
        <strain evidence="5 6">B11</strain>
    </source>
</reference>
<dbReference type="SUPFAM" id="SSF56300">
    <property type="entry name" value="Metallo-dependent phosphatases"/>
    <property type="match status" value="1"/>
</dbReference>
<evidence type="ECO:0000313" key="6">
    <source>
        <dbReference type="Proteomes" id="UP001461341"/>
    </source>
</evidence>
<evidence type="ECO:0000259" key="4">
    <source>
        <dbReference type="Pfam" id="PF16371"/>
    </source>
</evidence>
<feature type="domain" description="Calcineurin-like phosphoesterase C-terminal" evidence="3">
    <location>
        <begin position="351"/>
        <end position="521"/>
    </location>
</feature>
<dbReference type="Pfam" id="PF00149">
    <property type="entry name" value="Metallophos"/>
    <property type="match status" value="1"/>
</dbReference>
<gene>
    <name evidence="5" type="ORF">QBE54_08140</name>
</gene>
<dbReference type="Pfam" id="PF16370">
    <property type="entry name" value="MetallophosC"/>
    <property type="match status" value="1"/>
</dbReference>
<sequence>MQRRVGWWIVLVCVVVLWANLAGAQETFQGVVFEDANGNGTFDVGEKGIPGVCVSNGIEVVQTDATGRYTLPVRNEMVVFVIKPAEYTLPVNEKNIPQFFYVHRPNGSPDFIQEYKGFAPTGNLPVSVDFQLLPGQKTESFKMIAIGDTQVTDHREIGYLRDSLVKELQGVDASFALMLGDNVNDVLGLYDRYLTVMGEMGIPTFYVLGNHDMNYDSQNDAYSTETFTKKVMPPYYAFNVGKVHFVVLDSIIWDGKAYYGGISEEQLTFLKNDLAMVPAENLVVIAMHIPLISYMDRAAEKHQVKNREDLFKILEGRKVLFLAGHTHTLERLYPDTTIDGWSPNLPFPQIIAGAGCGSWWSGPKDEYGIPFSYQRDAAPKGYMIFEFQGNEWKETYKIYGRAIDDQLNISFFIADRVERRLKDPALPEGIFLKGDLLGVHVVANVFCDAVEVTCSIDNKETQAMTRRSLPDPMMNWYANDLPDWMRPVGSTHTFSAPLPSTLEAGFHTVTVTVKDRYGRIYQEKRLFEVW</sequence>
<name>A0ABZ2Y971_9BACT</name>
<dbReference type="PANTHER" id="PTHR43143:SF6">
    <property type="entry name" value="BLL3016 PROTEIN"/>
    <property type="match status" value="1"/>
</dbReference>